<comment type="caution">
    <text evidence="7">The sequence shown here is derived from an EMBL/GenBank/DDBJ whole genome shotgun (WGS) entry which is preliminary data.</text>
</comment>
<proteinExistence type="predicted"/>
<protein>
    <submittedName>
        <fullName evidence="7">TetR/AcrR family transcriptional regulator</fullName>
    </submittedName>
</protein>
<evidence type="ECO:0000256" key="2">
    <source>
        <dbReference type="ARBA" id="ARBA00023015"/>
    </source>
</evidence>
<reference evidence="8" key="1">
    <citation type="journal article" date="2019" name="Int. J. Syst. Evol. Microbiol.">
        <title>The Global Catalogue of Microorganisms (GCM) 10K type strain sequencing project: providing services to taxonomists for standard genome sequencing and annotation.</title>
        <authorList>
            <consortium name="The Broad Institute Genomics Platform"/>
            <consortium name="The Broad Institute Genome Sequencing Center for Infectious Disease"/>
            <person name="Wu L."/>
            <person name="Ma J."/>
        </authorList>
    </citation>
    <scope>NUCLEOTIDE SEQUENCE [LARGE SCALE GENOMIC DNA]</scope>
    <source>
        <strain evidence="8">CGMCC 4.7396</strain>
    </source>
</reference>
<dbReference type="PRINTS" id="PR00455">
    <property type="entry name" value="HTHTETR"/>
</dbReference>
<keyword evidence="8" id="KW-1185">Reference proteome</keyword>
<keyword evidence="3 5" id="KW-0238">DNA-binding</keyword>
<dbReference type="InterPro" id="IPR036271">
    <property type="entry name" value="Tet_transcr_reg_TetR-rel_C_sf"/>
</dbReference>
<dbReference type="InterPro" id="IPR001647">
    <property type="entry name" value="HTH_TetR"/>
</dbReference>
<keyword evidence="1" id="KW-0678">Repressor</keyword>
<dbReference type="SUPFAM" id="SSF48498">
    <property type="entry name" value="Tetracyclin repressor-like, C-terminal domain"/>
    <property type="match status" value="1"/>
</dbReference>
<dbReference type="InterPro" id="IPR009057">
    <property type="entry name" value="Homeodomain-like_sf"/>
</dbReference>
<evidence type="ECO:0000256" key="1">
    <source>
        <dbReference type="ARBA" id="ARBA00022491"/>
    </source>
</evidence>
<feature type="domain" description="HTH tetR-type" evidence="6">
    <location>
        <begin position="8"/>
        <end position="68"/>
    </location>
</feature>
<keyword evidence="4" id="KW-0804">Transcription</keyword>
<dbReference type="Pfam" id="PF13977">
    <property type="entry name" value="TetR_C_6"/>
    <property type="match status" value="1"/>
</dbReference>
<dbReference type="PANTHER" id="PTHR30055:SF234">
    <property type="entry name" value="HTH-TYPE TRANSCRIPTIONAL REGULATOR BETI"/>
    <property type="match status" value="1"/>
</dbReference>
<dbReference type="EMBL" id="JBHRWO010000020">
    <property type="protein sequence ID" value="MFC3494788.1"/>
    <property type="molecule type" value="Genomic_DNA"/>
</dbReference>
<dbReference type="Pfam" id="PF00440">
    <property type="entry name" value="TetR_N"/>
    <property type="match status" value="1"/>
</dbReference>
<dbReference type="Gene3D" id="1.10.357.10">
    <property type="entry name" value="Tetracycline Repressor, domain 2"/>
    <property type="match status" value="1"/>
</dbReference>
<evidence type="ECO:0000313" key="7">
    <source>
        <dbReference type="EMBL" id="MFC3494788.1"/>
    </source>
</evidence>
<dbReference type="RefSeq" id="WP_387978841.1">
    <property type="nucleotide sequence ID" value="NZ_JBHRWO010000020.1"/>
</dbReference>
<dbReference type="InterPro" id="IPR050109">
    <property type="entry name" value="HTH-type_TetR-like_transc_reg"/>
</dbReference>
<evidence type="ECO:0000256" key="3">
    <source>
        <dbReference type="ARBA" id="ARBA00023125"/>
    </source>
</evidence>
<feature type="DNA-binding region" description="H-T-H motif" evidence="5">
    <location>
        <begin position="31"/>
        <end position="50"/>
    </location>
</feature>
<dbReference type="InterPro" id="IPR039538">
    <property type="entry name" value="BetI_C"/>
</dbReference>
<evidence type="ECO:0000313" key="8">
    <source>
        <dbReference type="Proteomes" id="UP001595712"/>
    </source>
</evidence>
<evidence type="ECO:0000259" key="6">
    <source>
        <dbReference type="PROSITE" id="PS50977"/>
    </source>
</evidence>
<dbReference type="PANTHER" id="PTHR30055">
    <property type="entry name" value="HTH-TYPE TRANSCRIPTIONAL REGULATOR RUTR"/>
    <property type="match status" value="1"/>
</dbReference>
<gene>
    <name evidence="7" type="ORF">ACFO8M_20065</name>
</gene>
<sequence>MPRTADHDLRRTQIAAAVQHLIAHGGFEAATMAAVAREAGFSVGLVQHYFKSKDDLLLFAYERMTADQLARVARLIAAGEEDQQPIRTILLRCMPELWPLDDARRGEYRVGRVFRARSLDNPTIAEVARQTARIVRAQIARAVENGKECGEVEQDTDAELTAVELAALIEGLADDLYREPERAVGERALPKATEAILKSRLAQHFPGECRHYNRPDTDRRAP</sequence>
<dbReference type="Proteomes" id="UP001595712">
    <property type="component" value="Unassembled WGS sequence"/>
</dbReference>
<evidence type="ECO:0000256" key="5">
    <source>
        <dbReference type="PROSITE-ProRule" id="PRU00335"/>
    </source>
</evidence>
<evidence type="ECO:0000256" key="4">
    <source>
        <dbReference type="ARBA" id="ARBA00023163"/>
    </source>
</evidence>
<dbReference type="SUPFAM" id="SSF46689">
    <property type="entry name" value="Homeodomain-like"/>
    <property type="match status" value="1"/>
</dbReference>
<dbReference type="PROSITE" id="PS50977">
    <property type="entry name" value="HTH_TETR_2"/>
    <property type="match status" value="1"/>
</dbReference>
<accession>A0ABV7Q4V3</accession>
<keyword evidence="2" id="KW-0805">Transcription regulation</keyword>
<organism evidence="7 8">
    <name type="scientific">Glycomyces rhizosphaerae</name>
    <dbReference type="NCBI Taxonomy" id="2054422"/>
    <lineage>
        <taxon>Bacteria</taxon>
        <taxon>Bacillati</taxon>
        <taxon>Actinomycetota</taxon>
        <taxon>Actinomycetes</taxon>
        <taxon>Glycomycetales</taxon>
        <taxon>Glycomycetaceae</taxon>
        <taxon>Glycomyces</taxon>
    </lineage>
</organism>
<name>A0ABV7Q4V3_9ACTN</name>